<feature type="compositionally biased region" description="Pro residues" evidence="4">
    <location>
        <begin position="320"/>
        <end position="332"/>
    </location>
</feature>
<evidence type="ECO:0000256" key="2">
    <source>
        <dbReference type="ARBA" id="ARBA00022714"/>
    </source>
</evidence>
<evidence type="ECO:0000256" key="4">
    <source>
        <dbReference type="SAM" id="MobiDB-lite"/>
    </source>
</evidence>
<evidence type="ECO:0000256" key="3">
    <source>
        <dbReference type="ARBA" id="ARBA00023014"/>
    </source>
</evidence>
<name>A0A919AF67_9ACTN</name>
<keyword evidence="2" id="KW-0408">Iron</keyword>
<dbReference type="InterPro" id="IPR001433">
    <property type="entry name" value="OxRdtase_FAD/NAD-bd"/>
</dbReference>
<dbReference type="Pfam" id="PF00111">
    <property type="entry name" value="Fer2"/>
    <property type="match status" value="1"/>
</dbReference>
<dbReference type="Gene3D" id="3.10.20.30">
    <property type="match status" value="1"/>
</dbReference>
<dbReference type="SUPFAM" id="SSF54292">
    <property type="entry name" value="2Fe-2S ferredoxin-like"/>
    <property type="match status" value="1"/>
</dbReference>
<evidence type="ECO:0000313" key="8">
    <source>
        <dbReference type="Proteomes" id="UP000630718"/>
    </source>
</evidence>
<dbReference type="Proteomes" id="UP000630718">
    <property type="component" value="Unassembled WGS sequence"/>
</dbReference>
<gene>
    <name evidence="7" type="ORF">GCM10018772_28610</name>
</gene>
<dbReference type="InterPro" id="IPR036010">
    <property type="entry name" value="2Fe-2S_ferredoxin-like_sf"/>
</dbReference>
<keyword evidence="2" id="KW-0479">Metal-binding</keyword>
<dbReference type="PANTHER" id="PTHR47354:SF5">
    <property type="entry name" value="PROTEIN RFBI"/>
    <property type="match status" value="1"/>
</dbReference>
<reference evidence="7" key="1">
    <citation type="journal article" date="2014" name="Int. J. Syst. Evol. Microbiol.">
        <title>Complete genome sequence of Corynebacterium casei LMG S-19264T (=DSM 44701T), isolated from a smear-ripened cheese.</title>
        <authorList>
            <consortium name="US DOE Joint Genome Institute (JGI-PGF)"/>
            <person name="Walter F."/>
            <person name="Albersmeier A."/>
            <person name="Kalinowski J."/>
            <person name="Ruckert C."/>
        </authorList>
    </citation>
    <scope>NUCLEOTIDE SEQUENCE</scope>
    <source>
        <strain evidence="7">JCM 4477</strain>
    </source>
</reference>
<sequence length="428" mass="44837">MRQTVHTTDSHPGRTTTATAGDPPGRTAGTATAGDPPGRTASTATATAGDPPGRTAGTGRTASTAPAGNPPRRTAWHRLRVTDVGHLTADTVAVTLDVPASLREVFAHRPGQHVVVRHRRAGGELRRSYSVCPPPRDPGALRLVIRRGGPDGFGAHATTRLAAGDALELSSPTGTFALPELPGGHHVLLAGGSGITPLATMAAHALRRDPACRVSLVHSVRTAADALLADELAELKDAFTDRFTVLYVLTREDRGPGTPGGRIDADRLSRLLAAVDARPGPDTAFALCGPPGLVDTARRVLDRRGADPALVRWELFTAPGTPPPPARTPDPAPGAGETRVTAVLDGRRRLATVRPQDPAILDALLRAHPDVPYACREGVCGSCRAKVLSGQVTADREHALDARDRAAGYTLTCRARPRTPDLTLDFDT</sequence>
<evidence type="ECO:0000256" key="1">
    <source>
        <dbReference type="ARBA" id="ARBA00001974"/>
    </source>
</evidence>
<dbReference type="InterPro" id="IPR001041">
    <property type="entry name" value="2Fe-2S_ferredoxin-type"/>
</dbReference>
<dbReference type="PRINTS" id="PR00410">
    <property type="entry name" value="PHEHYDRXLASE"/>
</dbReference>
<dbReference type="Gene3D" id="2.40.30.10">
    <property type="entry name" value="Translation factors"/>
    <property type="match status" value="1"/>
</dbReference>
<dbReference type="SUPFAM" id="SSF63380">
    <property type="entry name" value="Riboflavin synthase domain-like"/>
    <property type="match status" value="1"/>
</dbReference>
<evidence type="ECO:0000259" key="5">
    <source>
        <dbReference type="PROSITE" id="PS51085"/>
    </source>
</evidence>
<comment type="caution">
    <text evidence="7">The sequence shown here is derived from an EMBL/GenBank/DDBJ whole genome shotgun (WGS) entry which is preliminary data.</text>
</comment>
<dbReference type="PROSITE" id="PS51085">
    <property type="entry name" value="2FE2S_FER_2"/>
    <property type="match status" value="1"/>
</dbReference>
<dbReference type="CDD" id="cd00207">
    <property type="entry name" value="fer2"/>
    <property type="match status" value="1"/>
</dbReference>
<proteinExistence type="predicted"/>
<comment type="cofactor">
    <cofactor evidence="1">
        <name>FAD</name>
        <dbReference type="ChEBI" id="CHEBI:57692"/>
    </cofactor>
</comment>
<dbReference type="PROSITE" id="PS00197">
    <property type="entry name" value="2FE2S_FER_1"/>
    <property type="match status" value="1"/>
</dbReference>
<feature type="domain" description="FAD-binding FR-type" evidence="6">
    <location>
        <begin position="74"/>
        <end position="179"/>
    </location>
</feature>
<accession>A0A919AF67</accession>
<dbReference type="InterPro" id="IPR012675">
    <property type="entry name" value="Beta-grasp_dom_sf"/>
</dbReference>
<organism evidence="7 8">
    <name type="scientific">Streptomyces fumanus</name>
    <dbReference type="NCBI Taxonomy" id="67302"/>
    <lineage>
        <taxon>Bacteria</taxon>
        <taxon>Bacillati</taxon>
        <taxon>Actinomycetota</taxon>
        <taxon>Actinomycetes</taxon>
        <taxon>Kitasatosporales</taxon>
        <taxon>Streptomycetaceae</taxon>
        <taxon>Streptomyces</taxon>
    </lineage>
</organism>
<dbReference type="InterPro" id="IPR017938">
    <property type="entry name" value="Riboflavin_synthase-like_b-brl"/>
</dbReference>
<dbReference type="Gene3D" id="3.40.50.80">
    <property type="entry name" value="Nucleotide-binding domain of ferredoxin-NADP reductase (FNR) module"/>
    <property type="match status" value="1"/>
</dbReference>
<feature type="region of interest" description="Disordered" evidence="4">
    <location>
        <begin position="1"/>
        <end position="75"/>
    </location>
</feature>
<evidence type="ECO:0000313" key="7">
    <source>
        <dbReference type="EMBL" id="GHF01934.1"/>
    </source>
</evidence>
<dbReference type="EMBL" id="BNBI01000005">
    <property type="protein sequence ID" value="GHF01934.1"/>
    <property type="molecule type" value="Genomic_DNA"/>
</dbReference>
<feature type="region of interest" description="Disordered" evidence="4">
    <location>
        <begin position="317"/>
        <end position="336"/>
    </location>
</feature>
<reference evidence="7" key="2">
    <citation type="submission" date="2020-09" db="EMBL/GenBank/DDBJ databases">
        <authorList>
            <person name="Sun Q."/>
            <person name="Ohkuma M."/>
        </authorList>
    </citation>
    <scope>NUCLEOTIDE SEQUENCE</scope>
    <source>
        <strain evidence="7">JCM 4477</strain>
    </source>
</reference>
<dbReference type="GO" id="GO:0051537">
    <property type="term" value="F:2 iron, 2 sulfur cluster binding"/>
    <property type="evidence" value="ECO:0007669"/>
    <property type="project" value="UniProtKB-KW"/>
</dbReference>
<dbReference type="InterPro" id="IPR006058">
    <property type="entry name" value="2Fe2S_fd_BS"/>
</dbReference>
<keyword evidence="8" id="KW-1185">Reference proteome</keyword>
<dbReference type="InterPro" id="IPR039261">
    <property type="entry name" value="FNR_nucleotide-bd"/>
</dbReference>
<dbReference type="InterPro" id="IPR008333">
    <property type="entry name" value="Cbr1-like_FAD-bd_dom"/>
</dbReference>
<dbReference type="PROSITE" id="PS51384">
    <property type="entry name" value="FAD_FR"/>
    <property type="match status" value="1"/>
</dbReference>
<dbReference type="GO" id="GO:0016491">
    <property type="term" value="F:oxidoreductase activity"/>
    <property type="evidence" value="ECO:0007669"/>
    <property type="project" value="InterPro"/>
</dbReference>
<dbReference type="InterPro" id="IPR017927">
    <property type="entry name" value="FAD-bd_FR_type"/>
</dbReference>
<protein>
    <submittedName>
        <fullName evidence="7">Phenylacetic acid degradation protein</fullName>
    </submittedName>
</protein>
<dbReference type="InterPro" id="IPR050415">
    <property type="entry name" value="MRET"/>
</dbReference>
<keyword evidence="3" id="KW-0411">Iron-sulfur</keyword>
<dbReference type="CDD" id="cd06214">
    <property type="entry name" value="PA_degradation_oxidoreductase_like"/>
    <property type="match status" value="1"/>
</dbReference>
<keyword evidence="2" id="KW-0001">2Fe-2S</keyword>
<dbReference type="PANTHER" id="PTHR47354">
    <property type="entry name" value="NADH OXIDOREDUCTASE HCR"/>
    <property type="match status" value="1"/>
</dbReference>
<feature type="compositionally biased region" description="Low complexity" evidence="4">
    <location>
        <begin position="36"/>
        <end position="67"/>
    </location>
</feature>
<dbReference type="Pfam" id="PF00970">
    <property type="entry name" value="FAD_binding_6"/>
    <property type="match status" value="1"/>
</dbReference>
<dbReference type="AlphaFoldDB" id="A0A919AF67"/>
<feature type="domain" description="2Fe-2S ferredoxin-type" evidence="5">
    <location>
        <begin position="338"/>
        <end position="428"/>
    </location>
</feature>
<dbReference type="Pfam" id="PF00175">
    <property type="entry name" value="NAD_binding_1"/>
    <property type="match status" value="1"/>
</dbReference>
<dbReference type="SUPFAM" id="SSF52343">
    <property type="entry name" value="Ferredoxin reductase-like, C-terminal NADP-linked domain"/>
    <property type="match status" value="1"/>
</dbReference>
<evidence type="ECO:0000259" key="6">
    <source>
        <dbReference type="PROSITE" id="PS51384"/>
    </source>
</evidence>